<sequence length="225" mass="24776">MIKLHGFAASNYYNVPKLAMLEKGVAFEEVLAYAGAGPKYKPEYLDKSPLGKVPALETPEGFISESRAILEYIERAYPTPSLLPATPFGIAKVHELSQFIELYFELVARRVIPNLLLGTKPDPAVLKEVEKGLDKAAAALPKLSRFEAFAYGDQFTLADIAAILNLPIVRNVGKAFLGRDPLTEVPGLDAYCARMEERPHVQKVRADAAANRPDFMAHLKALYGF</sequence>
<dbReference type="PANTHER" id="PTHR43968:SF6">
    <property type="entry name" value="GLUTATHIONE S-TRANSFERASE OMEGA"/>
    <property type="match status" value="1"/>
</dbReference>
<dbReference type="AlphaFoldDB" id="A0A0S2KBT5"/>
<dbReference type="PROSITE" id="PS50404">
    <property type="entry name" value="GST_NTER"/>
    <property type="match status" value="1"/>
</dbReference>
<dbReference type="InterPro" id="IPR036282">
    <property type="entry name" value="Glutathione-S-Trfase_C_sf"/>
</dbReference>
<dbReference type="InterPro" id="IPR010987">
    <property type="entry name" value="Glutathione-S-Trfase_C-like"/>
</dbReference>
<keyword evidence="4" id="KW-1185">Reference proteome</keyword>
<dbReference type="STRING" id="1249552.PS2015_1108"/>
<dbReference type="PATRIC" id="fig|1249552.3.peg.1114"/>
<dbReference type="InterPro" id="IPR050983">
    <property type="entry name" value="GST_Omega/HSP26"/>
</dbReference>
<dbReference type="SFLD" id="SFLDG00358">
    <property type="entry name" value="Main_(cytGST)"/>
    <property type="match status" value="1"/>
</dbReference>
<dbReference type="CDD" id="cd00570">
    <property type="entry name" value="GST_N_family"/>
    <property type="match status" value="1"/>
</dbReference>
<keyword evidence="3" id="KW-0808">Transferase</keyword>
<feature type="domain" description="GST N-terminal" evidence="1">
    <location>
        <begin position="1"/>
        <end position="81"/>
    </location>
</feature>
<dbReference type="OrthoDB" id="509852at2"/>
<gene>
    <name evidence="3" type="ORF">PS2015_1108</name>
</gene>
<dbReference type="GO" id="GO:0016740">
    <property type="term" value="F:transferase activity"/>
    <property type="evidence" value="ECO:0007669"/>
    <property type="project" value="UniProtKB-KW"/>
</dbReference>
<dbReference type="GO" id="GO:0005737">
    <property type="term" value="C:cytoplasm"/>
    <property type="evidence" value="ECO:0007669"/>
    <property type="project" value="TreeGrafter"/>
</dbReference>
<dbReference type="InterPro" id="IPR040079">
    <property type="entry name" value="Glutathione_S-Trfase"/>
</dbReference>
<dbReference type="KEGG" id="pspi:PS2015_1108"/>
<dbReference type="InterPro" id="IPR036249">
    <property type="entry name" value="Thioredoxin-like_sf"/>
</dbReference>
<organism evidence="3 4">
    <name type="scientific">Pseudohongiella spirulinae</name>
    <dbReference type="NCBI Taxonomy" id="1249552"/>
    <lineage>
        <taxon>Bacteria</taxon>
        <taxon>Pseudomonadati</taxon>
        <taxon>Pseudomonadota</taxon>
        <taxon>Gammaproteobacteria</taxon>
        <taxon>Pseudomonadales</taxon>
        <taxon>Pseudohongiellaceae</taxon>
        <taxon>Pseudohongiella</taxon>
    </lineage>
</organism>
<dbReference type="SFLD" id="SFLDS00019">
    <property type="entry name" value="Glutathione_Transferase_(cytos"/>
    <property type="match status" value="1"/>
</dbReference>
<dbReference type="SUPFAM" id="SSF47616">
    <property type="entry name" value="GST C-terminal domain-like"/>
    <property type="match status" value="1"/>
</dbReference>
<dbReference type="Proteomes" id="UP000065641">
    <property type="component" value="Chromosome"/>
</dbReference>
<dbReference type="Pfam" id="PF13417">
    <property type="entry name" value="GST_N_3"/>
    <property type="match status" value="1"/>
</dbReference>
<dbReference type="PROSITE" id="PS50405">
    <property type="entry name" value="GST_CTER"/>
    <property type="match status" value="1"/>
</dbReference>
<protein>
    <submittedName>
        <fullName evidence="3">Glutathione S-transferase family protein</fullName>
    </submittedName>
</protein>
<dbReference type="InterPro" id="IPR004045">
    <property type="entry name" value="Glutathione_S-Trfase_N"/>
</dbReference>
<evidence type="ECO:0000259" key="1">
    <source>
        <dbReference type="PROSITE" id="PS50404"/>
    </source>
</evidence>
<evidence type="ECO:0000313" key="3">
    <source>
        <dbReference type="EMBL" id="ALO45770.1"/>
    </source>
</evidence>
<proteinExistence type="predicted"/>
<name>A0A0S2KBT5_9GAMM</name>
<dbReference type="SUPFAM" id="SSF52833">
    <property type="entry name" value="Thioredoxin-like"/>
    <property type="match status" value="1"/>
</dbReference>
<reference evidence="3 4" key="1">
    <citation type="submission" date="2015-11" db="EMBL/GenBank/DDBJ databases">
        <authorList>
            <person name="Zhang Y."/>
            <person name="Guo Z."/>
        </authorList>
    </citation>
    <scope>NUCLEOTIDE SEQUENCE [LARGE SCALE GENOMIC DNA]</scope>
    <source>
        <strain evidence="3 4">KCTC 32221</strain>
    </source>
</reference>
<dbReference type="Gene3D" id="1.20.1050.10">
    <property type="match status" value="1"/>
</dbReference>
<feature type="domain" description="GST C-terminal" evidence="2">
    <location>
        <begin position="86"/>
        <end position="215"/>
    </location>
</feature>
<dbReference type="Pfam" id="PF13410">
    <property type="entry name" value="GST_C_2"/>
    <property type="match status" value="1"/>
</dbReference>
<dbReference type="PANTHER" id="PTHR43968">
    <property type="match status" value="1"/>
</dbReference>
<accession>A0A0S2KBT5</accession>
<dbReference type="RefSeq" id="WP_058021280.1">
    <property type="nucleotide sequence ID" value="NZ_CP013189.1"/>
</dbReference>
<evidence type="ECO:0000313" key="4">
    <source>
        <dbReference type="Proteomes" id="UP000065641"/>
    </source>
</evidence>
<dbReference type="EMBL" id="CP013189">
    <property type="protein sequence ID" value="ALO45770.1"/>
    <property type="molecule type" value="Genomic_DNA"/>
</dbReference>
<dbReference type="Gene3D" id="3.40.30.10">
    <property type="entry name" value="Glutaredoxin"/>
    <property type="match status" value="1"/>
</dbReference>
<evidence type="ECO:0000259" key="2">
    <source>
        <dbReference type="PROSITE" id="PS50405"/>
    </source>
</evidence>